<organism evidence="2">
    <name type="scientific">marine metagenome</name>
    <dbReference type="NCBI Taxonomy" id="408172"/>
    <lineage>
        <taxon>unclassified sequences</taxon>
        <taxon>metagenomes</taxon>
        <taxon>ecological metagenomes</taxon>
    </lineage>
</organism>
<dbReference type="EMBL" id="UINC01123347">
    <property type="protein sequence ID" value="SVC99755.1"/>
    <property type="molecule type" value="Genomic_DNA"/>
</dbReference>
<protein>
    <recommendedName>
        <fullName evidence="1">Transketolase-like pyrimidine-binding domain-containing protein</fullName>
    </recommendedName>
</protein>
<accession>A0A382RRG8</accession>
<reference evidence="2" key="1">
    <citation type="submission" date="2018-05" db="EMBL/GenBank/DDBJ databases">
        <authorList>
            <person name="Lanie J.A."/>
            <person name="Ng W.-L."/>
            <person name="Kazmierczak K.M."/>
            <person name="Andrzejewski T.M."/>
            <person name="Davidsen T.M."/>
            <person name="Wayne K.J."/>
            <person name="Tettelin H."/>
            <person name="Glass J.I."/>
            <person name="Rusch D."/>
            <person name="Podicherti R."/>
            <person name="Tsui H.-C.T."/>
            <person name="Winkler M.E."/>
        </authorList>
    </citation>
    <scope>NUCLEOTIDE SEQUENCE</scope>
</reference>
<evidence type="ECO:0000259" key="1">
    <source>
        <dbReference type="SMART" id="SM00861"/>
    </source>
</evidence>
<dbReference type="CDD" id="cd07033">
    <property type="entry name" value="TPP_PYR_DXS_TK_like"/>
    <property type="match status" value="1"/>
</dbReference>
<dbReference type="InterPro" id="IPR051157">
    <property type="entry name" value="PDH/Transketolase"/>
</dbReference>
<dbReference type="Gene3D" id="3.40.50.920">
    <property type="match status" value="1"/>
</dbReference>
<dbReference type="InterPro" id="IPR009014">
    <property type="entry name" value="Transketo_C/PFOR_II"/>
</dbReference>
<dbReference type="InterPro" id="IPR005475">
    <property type="entry name" value="Transketolase-like_Pyr-bd"/>
</dbReference>
<sequence>MLNAILNSLYEIAKTDERIVFIGTDNAPGLLRNMQKEMPERYFMEGCWEANIAGLASGLAADGFIPYILNHATFATRKSYEQIMLDACLQNRPLRIIGSGGGLATAHLGPTHTAIEDVALMRLIPEMSILSPGDANEASELLKLTPDWPGSIYIRLAKYGKPNINTSDCLEIGKAVILRTAKNSAQKMVIASYGAMTNRVLTIAEKLQILGFESTVLHFHTIKPLDENILIKECKGADYLFIVEEHIGFGGLGTAC</sequence>
<dbReference type="Pfam" id="PF02779">
    <property type="entry name" value="Transket_pyr"/>
    <property type="match status" value="1"/>
</dbReference>
<feature type="non-terminal residue" evidence="2">
    <location>
        <position position="256"/>
    </location>
</feature>
<dbReference type="InterPro" id="IPR033248">
    <property type="entry name" value="Transketolase_C"/>
</dbReference>
<dbReference type="AlphaFoldDB" id="A0A382RRG8"/>
<gene>
    <name evidence="2" type="ORF">METZ01_LOCUS352609</name>
</gene>
<dbReference type="Pfam" id="PF02780">
    <property type="entry name" value="Transketolase_C"/>
    <property type="match status" value="1"/>
</dbReference>
<dbReference type="Gene3D" id="3.40.50.970">
    <property type="match status" value="1"/>
</dbReference>
<name>A0A382RRG8_9ZZZZ</name>
<dbReference type="SUPFAM" id="SSF52922">
    <property type="entry name" value="TK C-terminal domain-like"/>
    <property type="match status" value="1"/>
</dbReference>
<dbReference type="InterPro" id="IPR029061">
    <property type="entry name" value="THDP-binding"/>
</dbReference>
<dbReference type="PANTHER" id="PTHR43825:SF5">
    <property type="entry name" value="HYPOTHETICAL TRANSKETOLASE FAMILY PROTEIN"/>
    <property type="match status" value="1"/>
</dbReference>
<dbReference type="PANTHER" id="PTHR43825">
    <property type="entry name" value="PYRUVATE DEHYDROGENASE E1 COMPONENT"/>
    <property type="match status" value="1"/>
</dbReference>
<proteinExistence type="predicted"/>
<feature type="domain" description="Transketolase-like pyrimidine-binding" evidence="1">
    <location>
        <begin position="1"/>
        <end position="163"/>
    </location>
</feature>
<dbReference type="SMART" id="SM00861">
    <property type="entry name" value="Transket_pyr"/>
    <property type="match status" value="1"/>
</dbReference>
<evidence type="ECO:0000313" key="2">
    <source>
        <dbReference type="EMBL" id="SVC99755.1"/>
    </source>
</evidence>
<dbReference type="SUPFAM" id="SSF52518">
    <property type="entry name" value="Thiamin diphosphate-binding fold (THDP-binding)"/>
    <property type="match status" value="1"/>
</dbReference>